<evidence type="ECO:0000313" key="4">
    <source>
        <dbReference type="Proteomes" id="UP000758652"/>
    </source>
</evidence>
<dbReference type="PROSITE" id="PS51257">
    <property type="entry name" value="PROKAR_LIPOPROTEIN"/>
    <property type="match status" value="1"/>
</dbReference>
<reference evidence="3 4" key="1">
    <citation type="submission" date="2020-10" db="EMBL/GenBank/DDBJ databases">
        <title>ChiBAC.</title>
        <authorList>
            <person name="Zenner C."/>
            <person name="Hitch T.C.A."/>
            <person name="Clavel T."/>
        </authorList>
    </citation>
    <scope>NUCLEOTIDE SEQUENCE [LARGE SCALE GENOMIC DNA]</scope>
    <source>
        <strain evidence="3 4">DSM 108991</strain>
    </source>
</reference>
<dbReference type="PROSITE" id="PS51379">
    <property type="entry name" value="4FE4S_FER_2"/>
    <property type="match status" value="1"/>
</dbReference>
<dbReference type="InterPro" id="IPR047750">
    <property type="entry name" value="YdjY-like"/>
</dbReference>
<dbReference type="InterPro" id="IPR017896">
    <property type="entry name" value="4Fe4S_Fe-S-bd"/>
</dbReference>
<dbReference type="RefSeq" id="WP_076776698.1">
    <property type="nucleotide sequence ID" value="NZ_JADCKL010000003.1"/>
</dbReference>
<comment type="caution">
    <text evidence="3">The sequence shown here is derived from an EMBL/GenBank/DDBJ whole genome shotgun (WGS) entry which is preliminary data.</text>
</comment>
<protein>
    <recommendedName>
        <fullName evidence="2">4Fe-4S ferredoxin-type domain-containing protein</fullName>
    </recommendedName>
</protein>
<accession>A0ABR9RIR6</accession>
<sequence>MKKTALFLALLLTMGMAGCGAQEEETGSDNAGETAQETQEETEALTVDAESKTITVQATATGNTESSIHLLVNDSGSNAESAFFTTEASTMDFYDAIVELGGIPGNNIPVDAESGTILGSGLDVSIQVDGTDYDTYDLITASEEREMDMRFGGNVALNQEYATGCLLCMESCSVGIASDAAYQYNEPIEFTPSDNMPEEGTEVTFTITVDDTAMVVNEEAKTISMNILSTGYDESTIHAIVNEEGSNADKTLFTTTAATKDFYDALKQLGAQDGNNIALDDPDGIIEGTDLDVNVEIGTETCSFADLFTASEEREMAMRFGGNLEVNQEYATGCIMCLESCPAGITSNAAYQYQEEITFGPSDKMPAKGTHIIATFTVAE</sequence>
<feature type="domain" description="4Fe-4S ferredoxin-type" evidence="2">
    <location>
        <begin position="322"/>
        <end position="351"/>
    </location>
</feature>
<dbReference type="NCBIfam" id="NF040466">
    <property type="entry name" value="ydjY_domain"/>
    <property type="match status" value="2"/>
</dbReference>
<gene>
    <name evidence="3" type="ORF">INF30_06070</name>
</gene>
<feature type="chain" id="PRO_5046187326" description="4Fe-4S ferredoxin-type domain-containing protein" evidence="1">
    <location>
        <begin position="22"/>
        <end position="380"/>
    </location>
</feature>
<evidence type="ECO:0000259" key="2">
    <source>
        <dbReference type="PROSITE" id="PS51379"/>
    </source>
</evidence>
<organism evidence="3 4">
    <name type="scientific">Claveliimonas monacensis</name>
    <dbReference type="NCBI Taxonomy" id="2779351"/>
    <lineage>
        <taxon>Bacteria</taxon>
        <taxon>Bacillati</taxon>
        <taxon>Bacillota</taxon>
        <taxon>Clostridia</taxon>
        <taxon>Lachnospirales</taxon>
        <taxon>Lachnospiraceae</taxon>
        <taxon>Claveliimonas</taxon>
    </lineage>
</organism>
<keyword evidence="4" id="KW-1185">Reference proteome</keyword>
<feature type="signal peptide" evidence="1">
    <location>
        <begin position="1"/>
        <end position="21"/>
    </location>
</feature>
<evidence type="ECO:0000256" key="1">
    <source>
        <dbReference type="SAM" id="SignalP"/>
    </source>
</evidence>
<name>A0ABR9RIR6_9FIRM</name>
<proteinExistence type="predicted"/>
<keyword evidence="1" id="KW-0732">Signal</keyword>
<dbReference type="EMBL" id="JADCKL010000003">
    <property type="protein sequence ID" value="MBE5062826.1"/>
    <property type="molecule type" value="Genomic_DNA"/>
</dbReference>
<evidence type="ECO:0000313" key="3">
    <source>
        <dbReference type="EMBL" id="MBE5062826.1"/>
    </source>
</evidence>
<dbReference type="Proteomes" id="UP000758652">
    <property type="component" value="Unassembled WGS sequence"/>
</dbReference>